<dbReference type="EMBL" id="JAUIQD010000005">
    <property type="protein sequence ID" value="KAK3350123.1"/>
    <property type="molecule type" value="Genomic_DNA"/>
</dbReference>
<dbReference type="AlphaFoldDB" id="A0AAJ0MD28"/>
<name>A0AAJ0MD28_9PEZI</name>
<dbReference type="Proteomes" id="UP001275084">
    <property type="component" value="Unassembled WGS sequence"/>
</dbReference>
<protein>
    <submittedName>
        <fullName evidence="1">Uncharacterized protein</fullName>
    </submittedName>
</protein>
<accession>A0AAJ0MD28</accession>
<comment type="caution">
    <text evidence="1">The sequence shown here is derived from an EMBL/GenBank/DDBJ whole genome shotgun (WGS) entry which is preliminary data.</text>
</comment>
<reference evidence="1" key="1">
    <citation type="journal article" date="2023" name="Mol. Phylogenet. Evol.">
        <title>Genome-scale phylogeny and comparative genomics of the fungal order Sordariales.</title>
        <authorList>
            <person name="Hensen N."/>
            <person name="Bonometti L."/>
            <person name="Westerberg I."/>
            <person name="Brannstrom I.O."/>
            <person name="Guillou S."/>
            <person name="Cros-Aarteil S."/>
            <person name="Calhoun S."/>
            <person name="Haridas S."/>
            <person name="Kuo A."/>
            <person name="Mondo S."/>
            <person name="Pangilinan J."/>
            <person name="Riley R."/>
            <person name="LaButti K."/>
            <person name="Andreopoulos B."/>
            <person name="Lipzen A."/>
            <person name="Chen C."/>
            <person name="Yan M."/>
            <person name="Daum C."/>
            <person name="Ng V."/>
            <person name="Clum A."/>
            <person name="Steindorff A."/>
            <person name="Ohm R.A."/>
            <person name="Martin F."/>
            <person name="Silar P."/>
            <person name="Natvig D.O."/>
            <person name="Lalanne C."/>
            <person name="Gautier V."/>
            <person name="Ament-Velasquez S.L."/>
            <person name="Kruys A."/>
            <person name="Hutchinson M.I."/>
            <person name="Powell A.J."/>
            <person name="Barry K."/>
            <person name="Miller A.N."/>
            <person name="Grigoriev I.V."/>
            <person name="Debuchy R."/>
            <person name="Gladieux P."/>
            <person name="Hiltunen Thoren M."/>
            <person name="Johannesson H."/>
        </authorList>
    </citation>
    <scope>NUCLEOTIDE SEQUENCE</scope>
    <source>
        <strain evidence="1">CBS 955.72</strain>
    </source>
</reference>
<reference evidence="1" key="2">
    <citation type="submission" date="2023-06" db="EMBL/GenBank/DDBJ databases">
        <authorList>
            <consortium name="Lawrence Berkeley National Laboratory"/>
            <person name="Haridas S."/>
            <person name="Hensen N."/>
            <person name="Bonometti L."/>
            <person name="Westerberg I."/>
            <person name="Brannstrom I.O."/>
            <person name="Guillou S."/>
            <person name="Cros-Aarteil S."/>
            <person name="Calhoun S."/>
            <person name="Kuo A."/>
            <person name="Mondo S."/>
            <person name="Pangilinan J."/>
            <person name="Riley R."/>
            <person name="Labutti K."/>
            <person name="Andreopoulos B."/>
            <person name="Lipzen A."/>
            <person name="Chen C."/>
            <person name="Yanf M."/>
            <person name="Daum C."/>
            <person name="Ng V."/>
            <person name="Clum A."/>
            <person name="Steindorff A."/>
            <person name="Ohm R."/>
            <person name="Martin F."/>
            <person name="Silar P."/>
            <person name="Natvig D."/>
            <person name="Lalanne C."/>
            <person name="Gautier V."/>
            <person name="Ament-Velasquez S.L."/>
            <person name="Kruys A."/>
            <person name="Hutchinson M.I."/>
            <person name="Powell A.J."/>
            <person name="Barry K."/>
            <person name="Miller A.N."/>
            <person name="Grigoriev I.V."/>
            <person name="Debuchy R."/>
            <person name="Gladieux P."/>
            <person name="Thoren M.H."/>
            <person name="Johannesson H."/>
        </authorList>
    </citation>
    <scope>NUCLEOTIDE SEQUENCE</scope>
    <source>
        <strain evidence="1">CBS 955.72</strain>
    </source>
</reference>
<gene>
    <name evidence="1" type="ORF">B0T25DRAFT_260060</name>
</gene>
<sequence length="204" mass="22728">MIMSFHNQMQIPSKLSARGIVFTVILLGIRHRFESLPEFCEAWCYDGPDHWPEAIANSGQQYHGAVASEEADFKLNRGIPEFLPGPGEATRFVWINCEGQGIIKLPILISERYPASIIHATLSVALGLRALPYRTRRVYGPRGIFLPIGVQTIALSFNKDCTSQDLEGINCLVHGGSSRELGGFSLIVGKRDYDYLRPLLDQLL</sequence>
<proteinExistence type="predicted"/>
<organism evidence="1 2">
    <name type="scientific">Lasiosphaeria hispida</name>
    <dbReference type="NCBI Taxonomy" id="260671"/>
    <lineage>
        <taxon>Eukaryota</taxon>
        <taxon>Fungi</taxon>
        <taxon>Dikarya</taxon>
        <taxon>Ascomycota</taxon>
        <taxon>Pezizomycotina</taxon>
        <taxon>Sordariomycetes</taxon>
        <taxon>Sordariomycetidae</taxon>
        <taxon>Sordariales</taxon>
        <taxon>Lasiosphaeriaceae</taxon>
        <taxon>Lasiosphaeria</taxon>
    </lineage>
</organism>
<evidence type="ECO:0000313" key="2">
    <source>
        <dbReference type="Proteomes" id="UP001275084"/>
    </source>
</evidence>
<evidence type="ECO:0000313" key="1">
    <source>
        <dbReference type="EMBL" id="KAK3350123.1"/>
    </source>
</evidence>
<keyword evidence="2" id="KW-1185">Reference proteome</keyword>